<reference evidence="2 3" key="1">
    <citation type="journal article" date="2015" name="Plant Cell">
        <title>Oil accumulation by the oleaginous diatom Fistulifera solaris as revealed by the genome and transcriptome.</title>
        <authorList>
            <person name="Tanaka T."/>
            <person name="Maeda Y."/>
            <person name="Veluchamy A."/>
            <person name="Tanaka M."/>
            <person name="Abida H."/>
            <person name="Marechal E."/>
            <person name="Bowler C."/>
            <person name="Muto M."/>
            <person name="Sunaga Y."/>
            <person name="Tanaka M."/>
            <person name="Yoshino T."/>
            <person name="Taniguchi T."/>
            <person name="Fukuda Y."/>
            <person name="Nemoto M."/>
            <person name="Matsumoto M."/>
            <person name="Wong P.S."/>
            <person name="Aburatani S."/>
            <person name="Fujibuchi W."/>
        </authorList>
    </citation>
    <scope>NUCLEOTIDE SEQUENCE [LARGE SCALE GENOMIC DNA]</scope>
    <source>
        <strain evidence="2 3">JPCC DA0580</strain>
    </source>
</reference>
<dbReference type="GO" id="GO:0016255">
    <property type="term" value="P:attachment of GPI anchor to protein"/>
    <property type="evidence" value="ECO:0007669"/>
    <property type="project" value="TreeGrafter"/>
</dbReference>
<keyword evidence="3" id="KW-1185">Reference proteome</keyword>
<evidence type="ECO:0000313" key="3">
    <source>
        <dbReference type="Proteomes" id="UP000198406"/>
    </source>
</evidence>
<dbReference type="AlphaFoldDB" id="A0A1Z5K4U1"/>
<protein>
    <submittedName>
        <fullName evidence="2">Uncharacterized protein</fullName>
    </submittedName>
</protein>
<feature type="transmembrane region" description="Helical" evidence="1">
    <location>
        <begin position="447"/>
        <end position="467"/>
    </location>
</feature>
<dbReference type="GO" id="GO:0042765">
    <property type="term" value="C:GPI-anchor transamidase complex"/>
    <property type="evidence" value="ECO:0007669"/>
    <property type="project" value="InterPro"/>
</dbReference>
<name>A0A1Z5K4U1_FISSO</name>
<evidence type="ECO:0000313" key="2">
    <source>
        <dbReference type="EMBL" id="GAX21236.1"/>
    </source>
</evidence>
<keyword evidence="1" id="KW-0812">Transmembrane</keyword>
<feature type="transmembrane region" description="Helical" evidence="1">
    <location>
        <begin position="560"/>
        <end position="581"/>
    </location>
</feature>
<organism evidence="2 3">
    <name type="scientific">Fistulifera solaris</name>
    <name type="common">Oleaginous diatom</name>
    <dbReference type="NCBI Taxonomy" id="1519565"/>
    <lineage>
        <taxon>Eukaryota</taxon>
        <taxon>Sar</taxon>
        <taxon>Stramenopiles</taxon>
        <taxon>Ochrophyta</taxon>
        <taxon>Bacillariophyta</taxon>
        <taxon>Bacillariophyceae</taxon>
        <taxon>Bacillariophycidae</taxon>
        <taxon>Naviculales</taxon>
        <taxon>Naviculaceae</taxon>
        <taxon>Fistulifera</taxon>
    </lineage>
</organism>
<keyword evidence="1" id="KW-1133">Transmembrane helix</keyword>
<accession>A0A1Z5K4U1</accession>
<feature type="transmembrane region" description="Helical" evidence="1">
    <location>
        <begin position="21"/>
        <end position="40"/>
    </location>
</feature>
<dbReference type="Pfam" id="PF04114">
    <property type="entry name" value="Gaa1"/>
    <property type="match status" value="1"/>
</dbReference>
<dbReference type="EMBL" id="BDSP01000161">
    <property type="protein sequence ID" value="GAX21236.1"/>
    <property type="molecule type" value="Genomic_DNA"/>
</dbReference>
<feature type="transmembrane region" description="Helical" evidence="1">
    <location>
        <begin position="498"/>
        <end position="514"/>
    </location>
</feature>
<dbReference type="InParanoid" id="A0A1Z5K4U1"/>
<dbReference type="Proteomes" id="UP000198406">
    <property type="component" value="Unassembled WGS sequence"/>
</dbReference>
<dbReference type="PANTHER" id="PTHR13304:SF0">
    <property type="entry name" value="GLYCOSYLPHOSPHATIDYLINOSITOL ANCHOR ATTACHMENT 1 PROTEIN"/>
    <property type="match status" value="1"/>
</dbReference>
<gene>
    <name evidence="2" type="ORF">FisN_23Lh184</name>
</gene>
<sequence length="582" mass="66129">MAKDQIQEEFKTPKWRRKLPLLLVAPYFIGIFWHALHPVASVLTGHMQPRRWYIDESSLDPSYFNKRGQFDALTVPTGWKRRSLCASVSRNARISCTQHPDGFEILKITPTQVAVRPVSEAIVLVIPWTASNVSNVFLVAVMKLIQQLQQANWIAKTLFIVTSTMESKMNLTSTVNRFLDVYLGPADQGTLFRPPLPHDMNGFLLRNLLVVDVQPQAQKGIVSSSPPVKSEIRILPQGRRGVLPNMDLVFLAMYVYSRSILTQTNKAVITMHPYRKEATQIQEYFQSIFTSWQVKQLQEWLPKMLELLAFEYSLLLEPYPPHAMALDRGIDALTIQALFAPGVDPNQFTADCIQRLEYVLRALSNLHERLHHSTSLYLLASPERFVKHEEYLVPNLLLLIPLVVRAVTLVLVDIPAFHWPTVQYTLFLTLCCVTAFHAIVSKMDKEMIVVSFLLVSVTISLLLRLGLRRLSKQTAQFVACFTALLLHIPIAFGHVSLAFPSALFWAPLIAFPSFNSSTHEEKDAKRAIHRARSVILYALSTGLIGITLPCILLVPRVFPYYTIYVRYAYMPLHALLAILYLS</sequence>
<evidence type="ECO:0000256" key="1">
    <source>
        <dbReference type="SAM" id="Phobius"/>
    </source>
</evidence>
<feature type="transmembrane region" description="Helical" evidence="1">
    <location>
        <begin position="534"/>
        <end position="554"/>
    </location>
</feature>
<comment type="caution">
    <text evidence="2">The sequence shown here is derived from an EMBL/GenBank/DDBJ whole genome shotgun (WGS) entry which is preliminary data.</text>
</comment>
<dbReference type="PANTHER" id="PTHR13304">
    <property type="entry name" value="GLYCOSYLPHOSPHATIDYLINOSITOL ANCHOR ATTACHMENT 1 PROTEIN"/>
    <property type="match status" value="1"/>
</dbReference>
<dbReference type="InterPro" id="IPR007246">
    <property type="entry name" value="Gaa1"/>
</dbReference>
<proteinExistence type="predicted"/>
<dbReference type="OrthoDB" id="445301at2759"/>
<keyword evidence="1" id="KW-0472">Membrane</keyword>
<feature type="transmembrane region" description="Helical" evidence="1">
    <location>
        <begin position="424"/>
        <end position="441"/>
    </location>
</feature>